<accession>A0AAV6FSK0</accession>
<keyword evidence="1" id="KW-0175">Coiled coil</keyword>
<dbReference type="AlphaFoldDB" id="A0AAV6FSK0"/>
<feature type="coiled-coil region" evidence="1">
    <location>
        <begin position="166"/>
        <end position="200"/>
    </location>
</feature>
<keyword evidence="3" id="KW-1185">Reference proteome</keyword>
<dbReference type="PANTHER" id="PTHR28457">
    <property type="entry name" value="COILED-COIL DOMAIN-CONTAINING PROTEIN 189"/>
    <property type="match status" value="1"/>
</dbReference>
<proteinExistence type="predicted"/>
<evidence type="ECO:0000256" key="1">
    <source>
        <dbReference type="SAM" id="Coils"/>
    </source>
</evidence>
<dbReference type="InterPro" id="IPR032727">
    <property type="entry name" value="CLAMP"/>
</dbReference>
<dbReference type="Proteomes" id="UP000823561">
    <property type="component" value="Chromosome 19"/>
</dbReference>
<sequence length="268" mass="30813">MASLTATEMQRIAKVEKREGMQRLSEHFQWNEFVGDSQRQLLHQEFVYEVAMFAVNRGFPWTATSEVARMSKELLPNLKGLERDQAIELTAERVSQCLPSLPEVHHATMFNFIAETYVHHQQLYQAFMSLPAPKNPVVQLKVEVPPVPPQLSEGMDIKEWETQNAVRRLASAQEEKLAEIRQLRQQAGRLQQEQLEATLECFGREGSRGKQEVEKIIHDIVKAQGEKIMETMMKESALIQELLELKIQMKAMARPEPVVLSSHQKTKK</sequence>
<reference evidence="2" key="1">
    <citation type="submission" date="2020-10" db="EMBL/GenBank/DDBJ databases">
        <title>Chromosome-scale genome assembly of the Allis shad, Alosa alosa.</title>
        <authorList>
            <person name="Margot Z."/>
            <person name="Christophe K."/>
            <person name="Cabau C."/>
            <person name="Louis A."/>
            <person name="Berthelot C."/>
            <person name="Parey E."/>
            <person name="Roest Crollius H."/>
            <person name="Montfort J."/>
            <person name="Robinson-Rechavi M."/>
            <person name="Bucao C."/>
            <person name="Bouchez O."/>
            <person name="Gislard M."/>
            <person name="Lluch J."/>
            <person name="Milhes M."/>
            <person name="Lampietro C."/>
            <person name="Lopez Roques C."/>
            <person name="Donnadieu C."/>
            <person name="Braasch I."/>
            <person name="Desvignes T."/>
            <person name="Postlethwait J."/>
            <person name="Bobe J."/>
            <person name="Guiguen Y."/>
        </authorList>
    </citation>
    <scope>NUCLEOTIDE SEQUENCE</scope>
    <source>
        <strain evidence="2">M-15738</strain>
        <tissue evidence="2">Blood</tissue>
    </source>
</reference>
<name>A0AAV6FSK0_9TELE</name>
<dbReference type="EMBL" id="JADWDJ010000019">
    <property type="protein sequence ID" value="KAG5265833.1"/>
    <property type="molecule type" value="Genomic_DNA"/>
</dbReference>
<comment type="caution">
    <text evidence="2">The sequence shown here is derived from an EMBL/GenBank/DDBJ whole genome shotgun (WGS) entry which is preliminary data.</text>
</comment>
<gene>
    <name evidence="2" type="ORF">AALO_G00246880</name>
</gene>
<evidence type="ECO:0000313" key="2">
    <source>
        <dbReference type="EMBL" id="KAG5265833.1"/>
    </source>
</evidence>
<organism evidence="2 3">
    <name type="scientific">Alosa alosa</name>
    <name type="common">allis shad</name>
    <dbReference type="NCBI Taxonomy" id="278164"/>
    <lineage>
        <taxon>Eukaryota</taxon>
        <taxon>Metazoa</taxon>
        <taxon>Chordata</taxon>
        <taxon>Craniata</taxon>
        <taxon>Vertebrata</taxon>
        <taxon>Euteleostomi</taxon>
        <taxon>Actinopterygii</taxon>
        <taxon>Neopterygii</taxon>
        <taxon>Teleostei</taxon>
        <taxon>Clupei</taxon>
        <taxon>Clupeiformes</taxon>
        <taxon>Clupeoidei</taxon>
        <taxon>Clupeidae</taxon>
        <taxon>Alosa</taxon>
    </lineage>
</organism>
<dbReference type="PANTHER" id="PTHR28457:SF2">
    <property type="entry name" value="SIMILAR TO 4930578I06RIK PROTEIN"/>
    <property type="match status" value="1"/>
</dbReference>
<protein>
    <submittedName>
        <fullName evidence="2">Uncharacterized protein</fullName>
    </submittedName>
</protein>
<evidence type="ECO:0000313" key="3">
    <source>
        <dbReference type="Proteomes" id="UP000823561"/>
    </source>
</evidence>